<keyword evidence="1" id="KW-1133">Transmembrane helix</keyword>
<evidence type="ECO:0000313" key="3">
    <source>
        <dbReference type="Proteomes" id="UP000639606"/>
    </source>
</evidence>
<feature type="transmembrane region" description="Helical" evidence="1">
    <location>
        <begin position="109"/>
        <end position="126"/>
    </location>
</feature>
<dbReference type="Proteomes" id="UP000639606">
    <property type="component" value="Unassembled WGS sequence"/>
</dbReference>
<protein>
    <submittedName>
        <fullName evidence="2">Uncharacterized protein</fullName>
    </submittedName>
</protein>
<sequence>MGLVAAPLTALTSVVLYFGWNRQTAIYGYFGLDQAALKFSVQDYLLRGVGVVFRPLAFLLCGLVLLLLVNRWAARFTPPGPLVPALRAVLALGLAVCAGAALAGRFEPLLGALALAAAAVLGGPLLHRDRRAFACRAVVGAVVAFAVFWATTVHATRSGLALAAHVDRHPASRPALVVHSAAKLDLPAPLVAETRLVDPDGKVSYRYTGLRLFAYAGDRWVVIVGREPGRRKLTITTLRDNDSIRVDVVNG</sequence>
<evidence type="ECO:0000256" key="1">
    <source>
        <dbReference type="SAM" id="Phobius"/>
    </source>
</evidence>
<proteinExistence type="predicted"/>
<dbReference type="EMBL" id="BMRG01000001">
    <property type="protein sequence ID" value="GGP34543.1"/>
    <property type="molecule type" value="Genomic_DNA"/>
</dbReference>
<feature type="transmembrane region" description="Helical" evidence="1">
    <location>
        <begin position="81"/>
        <end position="103"/>
    </location>
</feature>
<reference evidence="2" key="1">
    <citation type="journal article" date="2014" name="Int. J. Syst. Evol. Microbiol.">
        <title>Complete genome sequence of Corynebacterium casei LMG S-19264T (=DSM 44701T), isolated from a smear-ripened cheese.</title>
        <authorList>
            <consortium name="US DOE Joint Genome Institute (JGI-PGF)"/>
            <person name="Walter F."/>
            <person name="Albersmeier A."/>
            <person name="Kalinowski J."/>
            <person name="Ruckert C."/>
        </authorList>
    </citation>
    <scope>NUCLEOTIDE SEQUENCE</scope>
    <source>
        <strain evidence="2">JCM 3313</strain>
    </source>
</reference>
<keyword evidence="3" id="KW-1185">Reference proteome</keyword>
<dbReference type="RefSeq" id="WP_189221068.1">
    <property type="nucleotide sequence ID" value="NZ_BMRG01000001.1"/>
</dbReference>
<feature type="transmembrane region" description="Helical" evidence="1">
    <location>
        <begin position="133"/>
        <end position="151"/>
    </location>
</feature>
<organism evidence="2 3">
    <name type="scientific">Saccharothrix coeruleofusca</name>
    <dbReference type="NCBI Taxonomy" id="33919"/>
    <lineage>
        <taxon>Bacteria</taxon>
        <taxon>Bacillati</taxon>
        <taxon>Actinomycetota</taxon>
        <taxon>Actinomycetes</taxon>
        <taxon>Pseudonocardiales</taxon>
        <taxon>Pseudonocardiaceae</taxon>
        <taxon>Saccharothrix</taxon>
    </lineage>
</organism>
<dbReference type="AlphaFoldDB" id="A0A918AFX5"/>
<name>A0A918AFX5_9PSEU</name>
<keyword evidence="1" id="KW-0472">Membrane</keyword>
<feature type="transmembrane region" description="Helical" evidence="1">
    <location>
        <begin position="48"/>
        <end position="69"/>
    </location>
</feature>
<reference evidence="2" key="2">
    <citation type="submission" date="2020-09" db="EMBL/GenBank/DDBJ databases">
        <authorList>
            <person name="Sun Q."/>
            <person name="Ohkuma M."/>
        </authorList>
    </citation>
    <scope>NUCLEOTIDE SEQUENCE</scope>
    <source>
        <strain evidence="2">JCM 3313</strain>
    </source>
</reference>
<keyword evidence="1" id="KW-0812">Transmembrane</keyword>
<gene>
    <name evidence="2" type="ORF">GCM10010185_01480</name>
</gene>
<accession>A0A918AFX5</accession>
<comment type="caution">
    <text evidence="2">The sequence shown here is derived from an EMBL/GenBank/DDBJ whole genome shotgun (WGS) entry which is preliminary data.</text>
</comment>
<evidence type="ECO:0000313" key="2">
    <source>
        <dbReference type="EMBL" id="GGP34543.1"/>
    </source>
</evidence>